<feature type="domain" description="HTH lysR-type" evidence="5">
    <location>
        <begin position="8"/>
        <end position="66"/>
    </location>
</feature>
<dbReference type="AlphaFoldDB" id="A0A3P3VZD6"/>
<dbReference type="InterPro" id="IPR036388">
    <property type="entry name" value="WH-like_DNA-bd_sf"/>
</dbReference>
<gene>
    <name evidence="6" type="ORF">EG850_03860</name>
</gene>
<dbReference type="GO" id="GO:0003700">
    <property type="term" value="F:DNA-binding transcription factor activity"/>
    <property type="evidence" value="ECO:0007669"/>
    <property type="project" value="InterPro"/>
</dbReference>
<dbReference type="SUPFAM" id="SSF46785">
    <property type="entry name" value="Winged helix' DNA-binding domain"/>
    <property type="match status" value="1"/>
</dbReference>
<evidence type="ECO:0000313" key="7">
    <source>
        <dbReference type="Proteomes" id="UP000274391"/>
    </source>
</evidence>
<evidence type="ECO:0000256" key="2">
    <source>
        <dbReference type="ARBA" id="ARBA00023015"/>
    </source>
</evidence>
<dbReference type="Pfam" id="PF00126">
    <property type="entry name" value="HTH_1"/>
    <property type="match status" value="1"/>
</dbReference>
<protein>
    <submittedName>
        <fullName evidence="6">LysR family transcriptional regulator</fullName>
    </submittedName>
</protein>
<dbReference type="Pfam" id="PF03466">
    <property type="entry name" value="LysR_substrate"/>
    <property type="match status" value="1"/>
</dbReference>
<dbReference type="InterPro" id="IPR005119">
    <property type="entry name" value="LysR_subst-bd"/>
</dbReference>
<evidence type="ECO:0000256" key="1">
    <source>
        <dbReference type="ARBA" id="ARBA00009437"/>
    </source>
</evidence>
<accession>A0A3P3VZD6</accession>
<dbReference type="Gene3D" id="1.10.10.10">
    <property type="entry name" value="Winged helix-like DNA-binding domain superfamily/Winged helix DNA-binding domain"/>
    <property type="match status" value="1"/>
</dbReference>
<dbReference type="InterPro" id="IPR000847">
    <property type="entry name" value="LysR_HTH_N"/>
</dbReference>
<dbReference type="PANTHER" id="PTHR30346:SF0">
    <property type="entry name" value="HCA OPERON TRANSCRIPTIONAL ACTIVATOR HCAR"/>
    <property type="match status" value="1"/>
</dbReference>
<keyword evidence="4" id="KW-0804">Transcription</keyword>
<evidence type="ECO:0000313" key="6">
    <source>
        <dbReference type="EMBL" id="RRJ87448.1"/>
    </source>
</evidence>
<comment type="similarity">
    <text evidence="1">Belongs to the LysR transcriptional regulatory family.</text>
</comment>
<reference evidence="6 7" key="1">
    <citation type="submission" date="2018-11" db="EMBL/GenBank/DDBJ databases">
        <title>YIM 102482-1 draft genome.</title>
        <authorList>
            <person name="Li G."/>
            <person name="Jiang Y."/>
        </authorList>
    </citation>
    <scope>NUCLEOTIDE SEQUENCE [LARGE SCALE GENOMIC DNA]</scope>
    <source>
        <strain evidence="6 7">YIM 102482-1</strain>
    </source>
</reference>
<keyword evidence="2" id="KW-0805">Transcription regulation</keyword>
<evidence type="ECO:0000256" key="3">
    <source>
        <dbReference type="ARBA" id="ARBA00023125"/>
    </source>
</evidence>
<dbReference type="GO" id="GO:0032993">
    <property type="term" value="C:protein-DNA complex"/>
    <property type="evidence" value="ECO:0007669"/>
    <property type="project" value="TreeGrafter"/>
</dbReference>
<evidence type="ECO:0000256" key="4">
    <source>
        <dbReference type="ARBA" id="ARBA00023163"/>
    </source>
</evidence>
<proteinExistence type="inferred from homology"/>
<dbReference type="EMBL" id="RQVS01000004">
    <property type="protein sequence ID" value="RRJ87448.1"/>
    <property type="molecule type" value="Genomic_DNA"/>
</dbReference>
<keyword evidence="7" id="KW-1185">Reference proteome</keyword>
<dbReference type="OrthoDB" id="3461141at2"/>
<dbReference type="InterPro" id="IPR036390">
    <property type="entry name" value="WH_DNA-bd_sf"/>
</dbReference>
<dbReference type="SUPFAM" id="SSF53850">
    <property type="entry name" value="Periplasmic binding protein-like II"/>
    <property type="match status" value="1"/>
</dbReference>
<keyword evidence="3" id="KW-0238">DNA-binding</keyword>
<dbReference type="PROSITE" id="PS50931">
    <property type="entry name" value="HTH_LYSR"/>
    <property type="match status" value="1"/>
</dbReference>
<sequence length="308" mass="32979">MVTNAPDFTLRQLAYFAAAARHGTISGAAAELHVSPSALSDAITELERALGTSLCIRRRAHGLTVTTAGADVLSRAQELLVSADDLATSLRGEAGELVGPITIGCYPTLAPVVLPPLLADFGAAHPRVQLELVEATQDVLASGMARGEIDLAFVYDSFLPGHEKRARLFADRAHVLLAANDPLAAREVLRLEDLVDRDLILLDAPPSTTHTLSLFSARGLSPRIRHRTASFEAVRTLVARGLGYGILVQRTANDRSYEGYQLVTREISPAVPAVGIDAVWPDAGPPPARVRALIEFAHSVNWPEEGRL</sequence>
<organism evidence="6 7">
    <name type="scientific">Gulosibacter macacae</name>
    <dbReference type="NCBI Taxonomy" id="2488791"/>
    <lineage>
        <taxon>Bacteria</taxon>
        <taxon>Bacillati</taxon>
        <taxon>Actinomycetota</taxon>
        <taxon>Actinomycetes</taxon>
        <taxon>Micrococcales</taxon>
        <taxon>Microbacteriaceae</taxon>
        <taxon>Gulosibacter</taxon>
    </lineage>
</organism>
<name>A0A3P3VZD6_9MICO</name>
<dbReference type="GO" id="GO:0003677">
    <property type="term" value="F:DNA binding"/>
    <property type="evidence" value="ECO:0007669"/>
    <property type="project" value="UniProtKB-KW"/>
</dbReference>
<comment type="caution">
    <text evidence="6">The sequence shown here is derived from an EMBL/GenBank/DDBJ whole genome shotgun (WGS) entry which is preliminary data.</text>
</comment>
<dbReference type="Proteomes" id="UP000274391">
    <property type="component" value="Unassembled WGS sequence"/>
</dbReference>
<dbReference type="PANTHER" id="PTHR30346">
    <property type="entry name" value="TRANSCRIPTIONAL DUAL REGULATOR HCAR-RELATED"/>
    <property type="match status" value="1"/>
</dbReference>
<dbReference type="Gene3D" id="3.40.190.10">
    <property type="entry name" value="Periplasmic binding protein-like II"/>
    <property type="match status" value="2"/>
</dbReference>
<evidence type="ECO:0000259" key="5">
    <source>
        <dbReference type="PROSITE" id="PS50931"/>
    </source>
</evidence>